<evidence type="ECO:0000256" key="4">
    <source>
        <dbReference type="ARBA" id="ARBA00022801"/>
    </source>
</evidence>
<dbReference type="Proteomes" id="UP000002035">
    <property type="component" value="Unassembled WGS sequence"/>
</dbReference>
<feature type="compositionally biased region" description="Acidic residues" evidence="9">
    <location>
        <begin position="128"/>
        <end position="137"/>
    </location>
</feature>
<accession>C5FLB4</accession>
<dbReference type="GO" id="GO:0005509">
    <property type="term" value="F:calcium ion binding"/>
    <property type="evidence" value="ECO:0007669"/>
    <property type="project" value="InterPro"/>
</dbReference>
<dbReference type="Pfam" id="PF01532">
    <property type="entry name" value="Glyco_hydro_47"/>
    <property type="match status" value="1"/>
</dbReference>
<feature type="active site" evidence="6">
    <location>
        <position position="508"/>
    </location>
</feature>
<dbReference type="eggNOG" id="KOG2204">
    <property type="taxonomic scope" value="Eukaryota"/>
</dbReference>
<feature type="compositionally biased region" description="Low complexity" evidence="9">
    <location>
        <begin position="33"/>
        <end position="50"/>
    </location>
</feature>
<evidence type="ECO:0000313" key="11">
    <source>
        <dbReference type="Proteomes" id="UP000002035"/>
    </source>
</evidence>
<feature type="compositionally biased region" description="Basic and acidic residues" evidence="9">
    <location>
        <begin position="138"/>
        <end position="150"/>
    </location>
</feature>
<evidence type="ECO:0000256" key="5">
    <source>
        <dbReference type="ARBA" id="ARBA00023157"/>
    </source>
</evidence>
<evidence type="ECO:0000313" key="10">
    <source>
        <dbReference type="EMBL" id="EEQ30486.1"/>
    </source>
</evidence>
<name>C5FLB4_ARTOC</name>
<reference evidence="11" key="1">
    <citation type="journal article" date="2012" name="MBio">
        <title>Comparative genome analysis of Trichophyton rubrum and related dermatophytes reveals candidate genes involved in infection.</title>
        <authorList>
            <person name="Martinez D.A."/>
            <person name="Oliver B.G."/>
            <person name="Graeser Y."/>
            <person name="Goldberg J.M."/>
            <person name="Li W."/>
            <person name="Martinez-Rossi N.M."/>
            <person name="Monod M."/>
            <person name="Shelest E."/>
            <person name="Barton R.C."/>
            <person name="Birch E."/>
            <person name="Brakhage A.A."/>
            <person name="Chen Z."/>
            <person name="Gurr S.J."/>
            <person name="Heiman D."/>
            <person name="Heitman J."/>
            <person name="Kosti I."/>
            <person name="Rossi A."/>
            <person name="Saif S."/>
            <person name="Samalova M."/>
            <person name="Saunders C.W."/>
            <person name="Shea T."/>
            <person name="Summerbell R.C."/>
            <person name="Xu J."/>
            <person name="Young S."/>
            <person name="Zeng Q."/>
            <person name="Birren B.W."/>
            <person name="Cuomo C.A."/>
            <person name="White T.C."/>
        </authorList>
    </citation>
    <scope>NUCLEOTIDE SEQUENCE [LARGE SCALE GENOMIC DNA]</scope>
    <source>
        <strain evidence="11">ATCC MYA-4605 / CBS 113480</strain>
    </source>
</reference>
<dbReference type="GO" id="GO:0005975">
    <property type="term" value="P:carbohydrate metabolic process"/>
    <property type="evidence" value="ECO:0007669"/>
    <property type="project" value="InterPro"/>
</dbReference>
<dbReference type="SUPFAM" id="SSF48225">
    <property type="entry name" value="Seven-hairpin glycosidases"/>
    <property type="match status" value="1"/>
</dbReference>
<keyword evidence="5 7" id="KW-1015">Disulfide bond</keyword>
<dbReference type="PRINTS" id="PR00747">
    <property type="entry name" value="GLYHDRLASE47"/>
</dbReference>
<dbReference type="STRING" id="554155.C5FLB4"/>
<comment type="pathway">
    <text evidence="2">Protein modification; protein glycosylation.</text>
</comment>
<evidence type="ECO:0000256" key="8">
    <source>
        <dbReference type="RuleBase" id="RU361193"/>
    </source>
</evidence>
<gene>
    <name evidence="10" type="ORF">MCYG_03305</name>
</gene>
<evidence type="ECO:0000256" key="3">
    <source>
        <dbReference type="ARBA" id="ARBA00007658"/>
    </source>
</evidence>
<dbReference type="VEuPathDB" id="FungiDB:MCYG_03305"/>
<dbReference type="OMA" id="YYTFENE"/>
<dbReference type="InterPro" id="IPR001382">
    <property type="entry name" value="Glyco_hydro_47"/>
</dbReference>
<feature type="disulfide bond" evidence="7">
    <location>
        <begin position="584"/>
        <end position="613"/>
    </location>
</feature>
<dbReference type="eggNOG" id="KOG2431">
    <property type="taxonomic scope" value="Eukaryota"/>
</dbReference>
<evidence type="ECO:0000256" key="2">
    <source>
        <dbReference type="ARBA" id="ARBA00004922"/>
    </source>
</evidence>
<comment type="cofactor">
    <cofactor evidence="1">
        <name>Ca(2+)</name>
        <dbReference type="ChEBI" id="CHEBI:29108"/>
    </cofactor>
</comment>
<dbReference type="EC" id="3.2.1.-" evidence="8"/>
<dbReference type="AlphaFoldDB" id="C5FLB4"/>
<dbReference type="PANTHER" id="PTHR11742">
    <property type="entry name" value="MANNOSYL-OLIGOSACCHARIDE ALPHA-1,2-MANNOSIDASE-RELATED"/>
    <property type="match status" value="1"/>
</dbReference>
<keyword evidence="4 8" id="KW-0378">Hydrolase</keyword>
<dbReference type="OrthoDB" id="10052040at2759"/>
<protein>
    <recommendedName>
        <fullName evidence="8">alpha-1,2-Mannosidase</fullName>
        <ecNumber evidence="8">3.2.1.-</ecNumber>
    </recommendedName>
</protein>
<dbReference type="GO" id="GO:0016020">
    <property type="term" value="C:membrane"/>
    <property type="evidence" value="ECO:0007669"/>
    <property type="project" value="InterPro"/>
</dbReference>
<dbReference type="InterPro" id="IPR036026">
    <property type="entry name" value="Seven-hairpin_glycosidases"/>
</dbReference>
<sequence length="864" mass="95803">MFRFRRYRVYLIFSIISILAIIHFSGLSSSSSYAPSVPVLKPGRPQSQPGQPQPPARGEEKQQKPIPPPAPPKPENGQGLLPGAKAVTSTVVNAAKETPPAAIPLPSPVDDIPNSQIIEPEGKGRQEVEEEEEEEDKGESNRARWEKQPEHFPVASTDVIPLPTGTPKKLPKIQFDFPAESAQAKESREQRLTQIKSSLKHSWDGYRKRAWTHDEVRPQSGGFRDPFMGWGATLVDSLDTLWIAGMKEEFEEAVRAVGKIDFKTSKRNDIPLFETVIRYLGGLIGAYDISDGQYRTLLDKAIELAEILMGAFDTPNRMPVTYYMWAPQFASQRHRSGTRVVLAELGSLSVEFTRLAQITENNRYYDAIARITNALEKWQPDTSIPGLWPSFLDASGCKEVKKNKKNKNKKPVEQSPDSPRSIPQANGHQKRDKSEPDGESLLPGEEPANYGGGASLPSINTAPPSKLNMPSKPAQHQDAGFDGDCEDQGLTYPPGVLSATYTLASLADSTYEYLPKTYALLGGLNEQYKNMYKQARDATMKYVAFRPMLPDSKDILFIADVTTSLMEGDDSDFRYNYHPSHLGCFVGGMFGVGSKLFGLDQDLEIAAKMADACVWAYNATTSHIMPEGFTVLPCKDIKECEWNQTAYNHAVYPYTVNKSGKESLTVRKGGKKAGINPTATHRPEALPTAPYPDKQKMGRHQKMQSPTGAGGIIAKRMDAAETPIPDRIVADLSKPVPGGAAVATSTAMSHAQLADMHIRDERIPPGMTKITSSKYILRPEAIESVFIMYRITGDEAWREKGWDMFKAIERATKTQFGSSAIDDVTSNEPIFQDEMESFWLGETLKYFYLLFSDPDVVSLDDYVL</sequence>
<feature type="region of interest" description="Disordered" evidence="9">
    <location>
        <begin position="33"/>
        <end position="167"/>
    </location>
</feature>
<evidence type="ECO:0000256" key="6">
    <source>
        <dbReference type="PIRSR" id="PIRSR601382-1"/>
    </source>
</evidence>
<feature type="region of interest" description="Disordered" evidence="9">
    <location>
        <begin position="666"/>
        <end position="706"/>
    </location>
</feature>
<keyword evidence="8" id="KW-0326">Glycosidase</keyword>
<dbReference type="InterPro" id="IPR012341">
    <property type="entry name" value="6hp_glycosidase-like_sf"/>
</dbReference>
<dbReference type="InterPro" id="IPR050749">
    <property type="entry name" value="Glycosyl_Hydrolase_47"/>
</dbReference>
<organism evidence="10 11">
    <name type="scientific">Arthroderma otae (strain ATCC MYA-4605 / CBS 113480)</name>
    <name type="common">Microsporum canis</name>
    <dbReference type="NCBI Taxonomy" id="554155"/>
    <lineage>
        <taxon>Eukaryota</taxon>
        <taxon>Fungi</taxon>
        <taxon>Dikarya</taxon>
        <taxon>Ascomycota</taxon>
        <taxon>Pezizomycotina</taxon>
        <taxon>Eurotiomycetes</taxon>
        <taxon>Eurotiomycetidae</taxon>
        <taxon>Onygenales</taxon>
        <taxon>Arthrodermataceae</taxon>
        <taxon>Microsporum</taxon>
    </lineage>
</organism>
<dbReference type="RefSeq" id="XP_002847799.1">
    <property type="nucleotide sequence ID" value="XM_002847753.1"/>
</dbReference>
<feature type="active site" description="Proton donor" evidence="6">
    <location>
        <position position="274"/>
    </location>
</feature>
<dbReference type="GO" id="GO:0005783">
    <property type="term" value="C:endoplasmic reticulum"/>
    <property type="evidence" value="ECO:0007669"/>
    <property type="project" value="TreeGrafter"/>
</dbReference>
<evidence type="ECO:0000256" key="9">
    <source>
        <dbReference type="SAM" id="MobiDB-lite"/>
    </source>
</evidence>
<dbReference type="EMBL" id="DS995703">
    <property type="protein sequence ID" value="EEQ30486.1"/>
    <property type="molecule type" value="Genomic_DNA"/>
</dbReference>
<feature type="compositionally biased region" description="Polar residues" evidence="9">
    <location>
        <begin position="415"/>
        <end position="427"/>
    </location>
</feature>
<comment type="similarity">
    <text evidence="3 8">Belongs to the glycosyl hydrolase 47 family.</text>
</comment>
<feature type="compositionally biased region" description="Pro residues" evidence="9">
    <location>
        <begin position="65"/>
        <end position="74"/>
    </location>
</feature>
<evidence type="ECO:0000256" key="1">
    <source>
        <dbReference type="ARBA" id="ARBA00001913"/>
    </source>
</evidence>
<feature type="active site" description="Proton donor" evidence="6">
    <location>
        <position position="627"/>
    </location>
</feature>
<feature type="active site" evidence="6">
    <location>
        <position position="780"/>
    </location>
</feature>
<dbReference type="GO" id="GO:0036503">
    <property type="term" value="P:ERAD pathway"/>
    <property type="evidence" value="ECO:0007669"/>
    <property type="project" value="UniProtKB-ARBA"/>
</dbReference>
<dbReference type="PANTHER" id="PTHR11742:SF103">
    <property type="entry name" value="ENDOPLASMIC RETICULUM MANNOSIDASE MNL2-RELATED"/>
    <property type="match status" value="1"/>
</dbReference>
<dbReference type="HOGENOM" id="CLU_003818_1_0_1"/>
<proteinExistence type="inferred from homology"/>
<dbReference type="GO" id="GO:0004571">
    <property type="term" value="F:mannosyl-oligosaccharide 1,2-alpha-mannosidase activity"/>
    <property type="evidence" value="ECO:0007669"/>
    <property type="project" value="InterPro"/>
</dbReference>
<feature type="region of interest" description="Disordered" evidence="9">
    <location>
        <begin position="400"/>
        <end position="487"/>
    </location>
</feature>
<dbReference type="GeneID" id="9230561"/>
<dbReference type="Gene3D" id="1.50.10.10">
    <property type="match status" value="3"/>
</dbReference>
<evidence type="ECO:0000256" key="7">
    <source>
        <dbReference type="PIRSR" id="PIRSR601382-3"/>
    </source>
</evidence>
<keyword evidence="11" id="KW-1185">Reference proteome</keyword>
<dbReference type="UniPathway" id="UPA00378"/>